<dbReference type="InterPro" id="IPR018114">
    <property type="entry name" value="TRYPSIN_HIS"/>
</dbReference>
<dbReference type="EMBL" id="NCVH01000006">
    <property type="protein sequence ID" value="ORO97091.1"/>
    <property type="molecule type" value="Genomic_DNA"/>
</dbReference>
<sequence>MKNNCFTKIIYSAFILLVFIPLGTAFAEEGIRTPVSSQEKSQFPYNITYAWNINKEGSSKMRCTGTIIKDNWLLSAAHCVAREDGSYGSWNTAESETNGSTHNFLMKMYKKNVFVKTPFKPMPGYAGYNDLQHDVSVTKIVEPTTINTKTPTLVIYKDLNRLIGKTVTTTGYSRYYRGDFTKTSGKITAVESDGTLTVSMPAAQENSGSAVYLDGEIIGVLTATGPGSEGMIMADTTTVTPFTLDIKSKLFDPNGISSVVK</sequence>
<dbReference type="Pfam" id="PF00089">
    <property type="entry name" value="Trypsin"/>
    <property type="match status" value="1"/>
</dbReference>
<dbReference type="AlphaFoldDB" id="A0A1X1KY18"/>
<evidence type="ECO:0000256" key="2">
    <source>
        <dbReference type="SAM" id="SignalP"/>
    </source>
</evidence>
<keyword evidence="1" id="KW-0645">Protease</keyword>
<proteinExistence type="predicted"/>
<keyword evidence="1" id="KW-0720">Serine protease</keyword>
<dbReference type="Proteomes" id="UP000193505">
    <property type="component" value="Unassembled WGS sequence"/>
</dbReference>
<name>A0A1X1KY18_STRMT</name>
<keyword evidence="2" id="KW-0732">Signal</keyword>
<keyword evidence="1" id="KW-0378">Hydrolase</keyword>
<evidence type="ECO:0000313" key="6">
    <source>
        <dbReference type="Proteomes" id="UP000193367"/>
    </source>
</evidence>
<reference evidence="6 7" key="1">
    <citation type="journal article" date="2016" name="Eur. J. Clin. Microbiol. Infect. Dis.">
        <title>Whole genome sequencing as a tool for phylogenetic analysis of clinical strains of Mitis group streptococci.</title>
        <authorList>
            <person name="Rasmussen L.H."/>
            <person name="Dargis R."/>
            <person name="Hojholt K."/>
            <person name="Christensen J.J."/>
            <person name="Skovgaard O."/>
            <person name="Justesen U.S."/>
            <person name="Rosenvinge F.S."/>
            <person name="Moser C."/>
            <person name="Lukjancenko O."/>
            <person name="Rasmussen S."/>
            <person name="Nielsen X.C."/>
        </authorList>
    </citation>
    <scope>NUCLEOTIDE SEQUENCE [LARGE SCALE GENOMIC DNA]</scope>
    <source>
        <strain evidence="5 7">OD_310347_11</strain>
        <strain evidence="4 6">RH_17439_08</strain>
    </source>
</reference>
<feature type="domain" description="Peptidase S1" evidence="3">
    <location>
        <begin position="42"/>
        <end position="229"/>
    </location>
</feature>
<dbReference type="InterPro" id="IPR001254">
    <property type="entry name" value="Trypsin_dom"/>
</dbReference>
<protein>
    <recommendedName>
        <fullName evidence="3">Peptidase S1 domain-containing protein</fullName>
    </recommendedName>
</protein>
<dbReference type="SUPFAM" id="SSF50494">
    <property type="entry name" value="Trypsin-like serine proteases"/>
    <property type="match status" value="1"/>
</dbReference>
<dbReference type="RefSeq" id="WP_084864323.1">
    <property type="nucleotide sequence ID" value="NZ_JAJNSB010000023.1"/>
</dbReference>
<feature type="chain" id="PRO_5015071973" description="Peptidase S1 domain-containing protein" evidence="2">
    <location>
        <begin position="28"/>
        <end position="261"/>
    </location>
</feature>
<dbReference type="PROSITE" id="PS00134">
    <property type="entry name" value="TRYPSIN_HIS"/>
    <property type="match status" value="1"/>
</dbReference>
<dbReference type="Gene3D" id="2.40.10.10">
    <property type="entry name" value="Trypsin-like serine proteases"/>
    <property type="match status" value="2"/>
</dbReference>
<evidence type="ECO:0000313" key="5">
    <source>
        <dbReference type="EMBL" id="ORP04294.1"/>
    </source>
</evidence>
<dbReference type="EMBL" id="NCVL01000048">
    <property type="protein sequence ID" value="ORP04294.1"/>
    <property type="molecule type" value="Genomic_DNA"/>
</dbReference>
<dbReference type="InterPro" id="IPR009003">
    <property type="entry name" value="Peptidase_S1_PA"/>
</dbReference>
<feature type="signal peptide" evidence="2">
    <location>
        <begin position="1"/>
        <end position="27"/>
    </location>
</feature>
<dbReference type="GO" id="GO:0006508">
    <property type="term" value="P:proteolysis"/>
    <property type="evidence" value="ECO:0007669"/>
    <property type="project" value="InterPro"/>
</dbReference>
<dbReference type="GO" id="GO:0004252">
    <property type="term" value="F:serine-type endopeptidase activity"/>
    <property type="evidence" value="ECO:0007669"/>
    <property type="project" value="InterPro"/>
</dbReference>
<accession>A0A1X1KY18</accession>
<evidence type="ECO:0000313" key="4">
    <source>
        <dbReference type="EMBL" id="ORO97091.1"/>
    </source>
</evidence>
<evidence type="ECO:0000259" key="3">
    <source>
        <dbReference type="Pfam" id="PF00089"/>
    </source>
</evidence>
<gene>
    <name evidence="5" type="ORF">B7694_06625</name>
    <name evidence="4" type="ORF">B7698_00460</name>
</gene>
<dbReference type="InterPro" id="IPR043504">
    <property type="entry name" value="Peptidase_S1_PA_chymotrypsin"/>
</dbReference>
<dbReference type="Proteomes" id="UP000193367">
    <property type="component" value="Unassembled WGS sequence"/>
</dbReference>
<evidence type="ECO:0000313" key="7">
    <source>
        <dbReference type="Proteomes" id="UP000193505"/>
    </source>
</evidence>
<evidence type="ECO:0000256" key="1">
    <source>
        <dbReference type="ARBA" id="ARBA00022825"/>
    </source>
</evidence>
<comment type="caution">
    <text evidence="5">The sequence shown here is derived from an EMBL/GenBank/DDBJ whole genome shotgun (WGS) entry which is preliminary data.</text>
</comment>
<organism evidence="5 7">
    <name type="scientific">Streptococcus mitis</name>
    <dbReference type="NCBI Taxonomy" id="28037"/>
    <lineage>
        <taxon>Bacteria</taxon>
        <taxon>Bacillati</taxon>
        <taxon>Bacillota</taxon>
        <taxon>Bacilli</taxon>
        <taxon>Lactobacillales</taxon>
        <taxon>Streptococcaceae</taxon>
        <taxon>Streptococcus</taxon>
        <taxon>Streptococcus mitis group</taxon>
    </lineage>
</organism>
<reference evidence="5" key="2">
    <citation type="submission" date="2017-04" db="EMBL/GenBank/DDBJ databases">
        <authorList>
            <person name="Afonso C.L."/>
            <person name="Miller P.J."/>
            <person name="Scott M.A."/>
            <person name="Spackman E."/>
            <person name="Goraichik I."/>
            <person name="Dimitrov K.M."/>
            <person name="Suarez D.L."/>
            <person name="Swayne D.E."/>
        </authorList>
    </citation>
    <scope>NUCLEOTIDE SEQUENCE</scope>
    <source>
        <strain evidence="5">OD_310347_11</strain>
        <strain evidence="4">RH_17439_08</strain>
    </source>
</reference>